<dbReference type="Proteomes" id="UP000550714">
    <property type="component" value="Unassembled WGS sequence"/>
</dbReference>
<reference evidence="2 3" key="1">
    <citation type="submission" date="2020-08" db="EMBL/GenBank/DDBJ databases">
        <title>Genomic Encyclopedia of Type Strains, Phase III (KMG-III): the genomes of soil and plant-associated and newly described type strains.</title>
        <authorList>
            <person name="Whitman W."/>
        </authorList>
    </citation>
    <scope>NUCLEOTIDE SEQUENCE [LARGE SCALE GENOMIC DNA]</scope>
    <source>
        <strain evidence="2 3">CECT 8577</strain>
    </source>
</reference>
<dbReference type="EMBL" id="JACHWU010000001">
    <property type="protein sequence ID" value="MBB3050432.1"/>
    <property type="molecule type" value="Genomic_DNA"/>
</dbReference>
<evidence type="ECO:0000313" key="3">
    <source>
        <dbReference type="Proteomes" id="UP000550714"/>
    </source>
</evidence>
<protein>
    <recommendedName>
        <fullName evidence="4">Heme oxygenase-like protein</fullName>
    </recommendedName>
</protein>
<dbReference type="InterPro" id="IPR016084">
    <property type="entry name" value="Haem_Oase-like_multi-hlx"/>
</dbReference>
<evidence type="ECO:0008006" key="4">
    <source>
        <dbReference type="Google" id="ProtNLM"/>
    </source>
</evidence>
<proteinExistence type="predicted"/>
<dbReference type="Gene3D" id="1.20.910.10">
    <property type="entry name" value="Heme oxygenase-like"/>
    <property type="match status" value="1"/>
</dbReference>
<dbReference type="SUPFAM" id="SSF48613">
    <property type="entry name" value="Heme oxygenase-like"/>
    <property type="match status" value="1"/>
</dbReference>
<dbReference type="SMART" id="SM01236">
    <property type="entry name" value="Haem_oxygenase_2"/>
    <property type="match status" value="1"/>
</dbReference>
<name>A0A839RZ40_9PSEU</name>
<accession>A0A839RZ40</accession>
<sequence length="344" mass="37337">MQPTVTEPAAALSAPLPRPRGSLSTAVVDALSGAGPRALPSGAARSADPFGDDLAMALHTCYELHYRGFRGVSPDWEWDPALLAFRAELEAVFLDALRDGTSGTDDVDGLLEDLLVEEVPGDGVSHHLAREGTWEQLREFFVHRSIYHLKEADPHVWAVPRLHGDAKAAFVAVEFDEYGGGRGDRVHSRLFAELLDAADLSPDYLHYLDVAAGTQLAIVNLMSMFGLHRRLRGALVGHFAAAEITTAPSAARLVTALRRHEAPEACVHFFAEHVEADAVHEQIMRRDVVGGLLRDEPELAADVAFGIEATGLLEGRLAERLLDAWRSGRTSLTPQNADTEGPVR</sequence>
<gene>
    <name evidence="2" type="ORF">FHS23_001427</name>
</gene>
<dbReference type="Pfam" id="PF14518">
    <property type="entry name" value="Haem_oxygenas_2"/>
    <property type="match status" value="1"/>
</dbReference>
<dbReference type="AlphaFoldDB" id="A0A839RZ40"/>
<organism evidence="2 3">
    <name type="scientific">Prauserella isguenensis</name>
    <dbReference type="NCBI Taxonomy" id="1470180"/>
    <lineage>
        <taxon>Bacteria</taxon>
        <taxon>Bacillati</taxon>
        <taxon>Actinomycetota</taxon>
        <taxon>Actinomycetes</taxon>
        <taxon>Pseudonocardiales</taxon>
        <taxon>Pseudonocardiaceae</taxon>
        <taxon>Prauserella</taxon>
    </lineage>
</organism>
<comment type="caution">
    <text evidence="2">The sequence shown here is derived from an EMBL/GenBank/DDBJ whole genome shotgun (WGS) entry which is preliminary data.</text>
</comment>
<feature type="region of interest" description="Disordered" evidence="1">
    <location>
        <begin position="1"/>
        <end position="21"/>
    </location>
</feature>
<evidence type="ECO:0000256" key="1">
    <source>
        <dbReference type="SAM" id="MobiDB-lite"/>
    </source>
</evidence>
<dbReference type="RefSeq" id="WP_183649621.1">
    <property type="nucleotide sequence ID" value="NZ_JACHWU010000001.1"/>
</dbReference>
<keyword evidence="3" id="KW-1185">Reference proteome</keyword>
<evidence type="ECO:0000313" key="2">
    <source>
        <dbReference type="EMBL" id="MBB3050432.1"/>
    </source>
</evidence>